<reference evidence="1" key="1">
    <citation type="journal article" date="2014" name="Front. Microbiol.">
        <title>High frequency of phylogenetically diverse reductive dehalogenase-homologous genes in deep subseafloor sedimentary metagenomes.</title>
        <authorList>
            <person name="Kawai M."/>
            <person name="Futagami T."/>
            <person name="Toyoda A."/>
            <person name="Takaki Y."/>
            <person name="Nishi S."/>
            <person name="Hori S."/>
            <person name="Arai W."/>
            <person name="Tsubouchi T."/>
            <person name="Morono Y."/>
            <person name="Uchiyama I."/>
            <person name="Ito T."/>
            <person name="Fujiyama A."/>
            <person name="Inagaki F."/>
            <person name="Takami H."/>
        </authorList>
    </citation>
    <scope>NUCLEOTIDE SEQUENCE</scope>
    <source>
        <strain evidence="1">Expedition CK06-06</strain>
    </source>
</reference>
<proteinExistence type="predicted"/>
<gene>
    <name evidence="1" type="ORF">S01H4_65553</name>
</gene>
<name>X1G0V9_9ZZZZ</name>
<sequence length="52" mass="6264">MHIQTLEDCYYMEKFNKKYSVIRDIIPYKWLPQWCGDVKDSSASVLKVYDSK</sequence>
<organism evidence="1">
    <name type="scientific">marine sediment metagenome</name>
    <dbReference type="NCBI Taxonomy" id="412755"/>
    <lineage>
        <taxon>unclassified sequences</taxon>
        <taxon>metagenomes</taxon>
        <taxon>ecological metagenomes</taxon>
    </lineage>
</organism>
<accession>X1G0V9</accession>
<dbReference type="EMBL" id="BART01040161">
    <property type="protein sequence ID" value="GAH26658.1"/>
    <property type="molecule type" value="Genomic_DNA"/>
</dbReference>
<dbReference type="AlphaFoldDB" id="X1G0V9"/>
<comment type="caution">
    <text evidence="1">The sequence shown here is derived from an EMBL/GenBank/DDBJ whole genome shotgun (WGS) entry which is preliminary data.</text>
</comment>
<protein>
    <submittedName>
        <fullName evidence="1">Uncharacterized protein</fullName>
    </submittedName>
</protein>
<evidence type="ECO:0000313" key="1">
    <source>
        <dbReference type="EMBL" id="GAH26658.1"/>
    </source>
</evidence>